<organism evidence="2 3">
    <name type="scientific">Burkholderia pseudomultivorans</name>
    <dbReference type="NCBI Taxonomy" id="1207504"/>
    <lineage>
        <taxon>Bacteria</taxon>
        <taxon>Pseudomonadati</taxon>
        <taxon>Pseudomonadota</taxon>
        <taxon>Betaproteobacteria</taxon>
        <taxon>Burkholderiales</taxon>
        <taxon>Burkholderiaceae</taxon>
        <taxon>Burkholderia</taxon>
        <taxon>Burkholderia cepacia complex</taxon>
    </lineage>
</organism>
<protein>
    <submittedName>
        <fullName evidence="2">Uncharacterized protein</fullName>
    </submittedName>
</protein>
<accession>A0A6P2RJF5</accession>
<feature type="region of interest" description="Disordered" evidence="1">
    <location>
        <begin position="30"/>
        <end position="57"/>
    </location>
</feature>
<dbReference type="EMBL" id="CABVPP010000106">
    <property type="protein sequence ID" value="VWC35780.1"/>
    <property type="molecule type" value="Genomic_DNA"/>
</dbReference>
<evidence type="ECO:0000256" key="1">
    <source>
        <dbReference type="SAM" id="MobiDB-lite"/>
    </source>
</evidence>
<sequence length="57" mass="5839">MIQHTAVSSATSATMHASYATGERFGGASHALAMIPSTNTSSTTHPCHATGKPHPHP</sequence>
<feature type="compositionally biased region" description="Polar residues" evidence="1">
    <location>
        <begin position="36"/>
        <end position="45"/>
    </location>
</feature>
<name>A0A6P2RJF5_9BURK</name>
<evidence type="ECO:0000313" key="2">
    <source>
        <dbReference type="EMBL" id="VWC35780.1"/>
    </source>
</evidence>
<dbReference type="Proteomes" id="UP000494162">
    <property type="component" value="Unassembled WGS sequence"/>
</dbReference>
<reference evidence="2 3" key="1">
    <citation type="submission" date="2019-09" db="EMBL/GenBank/DDBJ databases">
        <authorList>
            <person name="Depoorter E."/>
        </authorList>
    </citation>
    <scope>NUCLEOTIDE SEQUENCE [LARGE SCALE GENOMIC DNA]</scope>
    <source>
        <strain evidence="2">LMG 26883</strain>
    </source>
</reference>
<proteinExistence type="predicted"/>
<evidence type="ECO:0000313" key="3">
    <source>
        <dbReference type="Proteomes" id="UP000494162"/>
    </source>
</evidence>
<gene>
    <name evidence="2" type="ORF">BPS26883_06679</name>
</gene>
<dbReference type="AlphaFoldDB" id="A0A6P2RJF5"/>